<comment type="caution">
    <text evidence="7">The sequence shown here is derived from an EMBL/GenBank/DDBJ whole genome shotgun (WGS) entry which is preliminary data.</text>
</comment>
<evidence type="ECO:0000256" key="2">
    <source>
        <dbReference type="ARBA" id="ARBA00022729"/>
    </source>
</evidence>
<protein>
    <submittedName>
        <fullName evidence="7">Lipoprotein</fullName>
    </submittedName>
</protein>
<feature type="signal peptide" evidence="6">
    <location>
        <begin position="1"/>
        <end position="25"/>
    </location>
</feature>
<evidence type="ECO:0000256" key="1">
    <source>
        <dbReference type="ARBA" id="ARBA00022475"/>
    </source>
</evidence>
<reference evidence="7 8" key="1">
    <citation type="submission" date="2018-08" db="EMBL/GenBank/DDBJ databases">
        <title>Meiothermus cateniformans JCM 15151 genome sequencing project.</title>
        <authorList>
            <person name="Da Costa M.S."/>
            <person name="Albuquerque L."/>
            <person name="Raposo P."/>
            <person name="Froufe H.J.C."/>
            <person name="Barroso C.S."/>
            <person name="Egas C."/>
        </authorList>
    </citation>
    <scope>NUCLEOTIDE SEQUENCE [LARGE SCALE GENOMIC DNA]</scope>
    <source>
        <strain evidence="7 8">JCM 15151</strain>
    </source>
</reference>
<dbReference type="EMBL" id="QWKX01000033">
    <property type="protein sequence ID" value="RIH76984.1"/>
    <property type="molecule type" value="Genomic_DNA"/>
</dbReference>
<gene>
    <name evidence="7" type="ORF">Mcate_01532</name>
</gene>
<dbReference type="RefSeq" id="WP_063843431.1">
    <property type="nucleotide sequence ID" value="NZ_JBHSXZ010000053.1"/>
</dbReference>
<organism evidence="7 8">
    <name type="scientific">Meiothermus taiwanensis</name>
    <dbReference type="NCBI Taxonomy" id="172827"/>
    <lineage>
        <taxon>Bacteria</taxon>
        <taxon>Thermotogati</taxon>
        <taxon>Deinococcota</taxon>
        <taxon>Deinococci</taxon>
        <taxon>Thermales</taxon>
        <taxon>Thermaceae</taxon>
        <taxon>Meiothermus</taxon>
    </lineage>
</organism>
<evidence type="ECO:0000256" key="3">
    <source>
        <dbReference type="ARBA" id="ARBA00023136"/>
    </source>
</evidence>
<dbReference type="PROSITE" id="PS51257">
    <property type="entry name" value="PROKAR_LIPOPROTEIN"/>
    <property type="match status" value="1"/>
</dbReference>
<keyword evidence="1" id="KW-1003">Cell membrane</keyword>
<name>A0A399DXK9_9DEIN</name>
<dbReference type="PANTHER" id="PTHR41164">
    <property type="entry name" value="CURLI PRODUCTION ASSEMBLY/TRANSPORT COMPONENT CSGG"/>
    <property type="match status" value="1"/>
</dbReference>
<evidence type="ECO:0000256" key="4">
    <source>
        <dbReference type="ARBA" id="ARBA00023139"/>
    </source>
</evidence>
<evidence type="ECO:0000313" key="8">
    <source>
        <dbReference type="Proteomes" id="UP000266089"/>
    </source>
</evidence>
<dbReference type="Gene3D" id="3.40.50.10610">
    <property type="entry name" value="ABC-type transport auxiliary lipoprotein component"/>
    <property type="match status" value="1"/>
</dbReference>
<evidence type="ECO:0000256" key="5">
    <source>
        <dbReference type="ARBA" id="ARBA00023288"/>
    </source>
</evidence>
<accession>A0A399DXK9</accession>
<evidence type="ECO:0000256" key="6">
    <source>
        <dbReference type="SAM" id="SignalP"/>
    </source>
</evidence>
<dbReference type="InterPro" id="IPR005534">
    <property type="entry name" value="Curli_assmbl/transp-comp_CsgG"/>
</dbReference>
<keyword evidence="2 6" id="KW-0732">Signal</keyword>
<keyword evidence="5 7" id="KW-0449">Lipoprotein</keyword>
<proteinExistence type="predicted"/>
<dbReference type="Proteomes" id="UP000266089">
    <property type="component" value="Unassembled WGS sequence"/>
</dbReference>
<dbReference type="KEGG" id="mtai:Mtai_v1c27600"/>
<keyword evidence="4" id="KW-0564">Palmitate</keyword>
<sequence length="260" mass="26926">MKRMGGVVVLIFALLLAGCAPSVSTSVAGKEIKKVDYSSYKGPRARVVVASFECNSPQCGSGATISSGAAQALNFFGINIPVATTGIGADVSTLLNTALVSSNHFVVYDRSLITQLRNEAALSNQQNSFTGADLIITGVITGFEPNASGSSGLGAIPFIGGLVQQKKSYIRVDMRIVDTRTGAIIAAFPVEAEATDTNFAGVGAGLLPGGLSTLVGGLRTYNNTPMAKALAIMIEAATQAIIERIPESYMKYDATGKPIQ</sequence>
<dbReference type="GO" id="GO:0030288">
    <property type="term" value="C:outer membrane-bounded periplasmic space"/>
    <property type="evidence" value="ECO:0007669"/>
    <property type="project" value="InterPro"/>
</dbReference>
<dbReference type="AlphaFoldDB" id="A0A399DXK9"/>
<feature type="chain" id="PRO_5017447534" evidence="6">
    <location>
        <begin position="26"/>
        <end position="260"/>
    </location>
</feature>
<dbReference type="PANTHER" id="PTHR41164:SF1">
    <property type="entry name" value="CURLI PRODUCTION ASSEMBLY_TRANSPORT COMPONENT CSGG"/>
    <property type="match status" value="1"/>
</dbReference>
<evidence type="ECO:0000313" key="7">
    <source>
        <dbReference type="EMBL" id="RIH76984.1"/>
    </source>
</evidence>
<keyword evidence="3" id="KW-0472">Membrane</keyword>
<dbReference type="Pfam" id="PF03783">
    <property type="entry name" value="CsgG"/>
    <property type="match status" value="1"/>
</dbReference>